<dbReference type="Gene3D" id="1.10.620.20">
    <property type="entry name" value="Ribonucleotide Reductase, subunit A"/>
    <property type="match status" value="1"/>
</dbReference>
<name>A0A8H7D985_9AGAR</name>
<evidence type="ECO:0000256" key="1">
    <source>
        <dbReference type="ARBA" id="ARBA00009303"/>
    </source>
</evidence>
<comment type="similarity">
    <text evidence="1">Belongs to the ribonucleoside diphosphate reductase small chain family.</text>
</comment>
<dbReference type="PANTHER" id="PTHR23409">
    <property type="entry name" value="RIBONUCLEOSIDE-DIPHOSPHATE REDUCTASE SMALL CHAIN"/>
    <property type="match status" value="1"/>
</dbReference>
<comment type="caution">
    <text evidence="2">The sequence shown here is derived from an EMBL/GenBank/DDBJ whole genome shotgun (WGS) entry which is preliminary data.</text>
</comment>
<dbReference type="GO" id="GO:0004748">
    <property type="term" value="F:ribonucleoside-diphosphate reductase activity, thioredoxin disulfide as acceptor"/>
    <property type="evidence" value="ECO:0007669"/>
    <property type="project" value="TreeGrafter"/>
</dbReference>
<keyword evidence="3" id="KW-1185">Reference proteome</keyword>
<dbReference type="AlphaFoldDB" id="A0A8H7D985"/>
<organism evidence="2 3">
    <name type="scientific">Mycena venus</name>
    <dbReference type="NCBI Taxonomy" id="2733690"/>
    <lineage>
        <taxon>Eukaryota</taxon>
        <taxon>Fungi</taxon>
        <taxon>Dikarya</taxon>
        <taxon>Basidiomycota</taxon>
        <taxon>Agaricomycotina</taxon>
        <taxon>Agaricomycetes</taxon>
        <taxon>Agaricomycetidae</taxon>
        <taxon>Agaricales</taxon>
        <taxon>Marasmiineae</taxon>
        <taxon>Mycenaceae</taxon>
        <taxon>Mycena</taxon>
    </lineage>
</organism>
<dbReference type="OrthoDB" id="10248373at2759"/>
<evidence type="ECO:0000313" key="2">
    <source>
        <dbReference type="EMBL" id="KAF7366025.1"/>
    </source>
</evidence>
<dbReference type="EMBL" id="JACAZI010000003">
    <property type="protein sequence ID" value="KAF7366025.1"/>
    <property type="molecule type" value="Genomic_DNA"/>
</dbReference>
<dbReference type="PANTHER" id="PTHR23409:SF19">
    <property type="entry name" value="RIBONUCLEOSIDE-DIPHOSPHATE REDUCTASE SUBUNIT M2 B"/>
    <property type="match status" value="1"/>
</dbReference>
<accession>A0A8H7D985</accession>
<reference evidence="2" key="1">
    <citation type="submission" date="2020-05" db="EMBL/GenBank/DDBJ databases">
        <title>Mycena genomes resolve the evolution of fungal bioluminescence.</title>
        <authorList>
            <person name="Tsai I.J."/>
        </authorList>
    </citation>
    <scope>NUCLEOTIDE SEQUENCE</scope>
    <source>
        <strain evidence="2">CCC161011</strain>
    </source>
</reference>
<sequence length="133" mass="15032">MSPGCLIFWGACVVQGLIRAVSKEPLLDLSTARFVLFLIQYQDVSLSALYKKAQASFWTAEETDLSRDSAHWDKMTADEQRFISYALAFLAGLDGIVNENLVGRFSFEVQSPEARCFYGFQTMMKNIHSETPF</sequence>
<dbReference type="InterPro" id="IPR012348">
    <property type="entry name" value="RNR-like"/>
</dbReference>
<gene>
    <name evidence="2" type="ORF">MVEN_00478400</name>
</gene>
<evidence type="ECO:0000313" key="3">
    <source>
        <dbReference type="Proteomes" id="UP000620124"/>
    </source>
</evidence>
<dbReference type="GO" id="GO:0005829">
    <property type="term" value="C:cytosol"/>
    <property type="evidence" value="ECO:0007669"/>
    <property type="project" value="TreeGrafter"/>
</dbReference>
<dbReference type="InterPro" id="IPR000358">
    <property type="entry name" value="RNR_small_fam"/>
</dbReference>
<dbReference type="CDD" id="cd01049">
    <property type="entry name" value="RNRR2"/>
    <property type="match status" value="1"/>
</dbReference>
<dbReference type="InterPro" id="IPR009078">
    <property type="entry name" value="Ferritin-like_SF"/>
</dbReference>
<dbReference type="SUPFAM" id="SSF47240">
    <property type="entry name" value="Ferritin-like"/>
    <property type="match status" value="1"/>
</dbReference>
<dbReference type="Proteomes" id="UP000620124">
    <property type="component" value="Unassembled WGS sequence"/>
</dbReference>
<proteinExistence type="inferred from homology"/>
<dbReference type="Pfam" id="PF00268">
    <property type="entry name" value="Ribonuc_red_sm"/>
    <property type="match status" value="1"/>
</dbReference>
<dbReference type="GO" id="GO:0009263">
    <property type="term" value="P:deoxyribonucleotide biosynthetic process"/>
    <property type="evidence" value="ECO:0007669"/>
    <property type="project" value="InterPro"/>
</dbReference>
<protein>
    <submittedName>
        <fullName evidence="2">Ribonucleoside-diphosphate reductase subunit M2 B isoform X2</fullName>
    </submittedName>
</protein>
<dbReference type="InterPro" id="IPR033909">
    <property type="entry name" value="RNR_small"/>
</dbReference>